<comment type="caution">
    <text evidence="1">The sequence shown here is derived from an EMBL/GenBank/DDBJ whole genome shotgun (WGS) entry which is preliminary data.</text>
</comment>
<gene>
    <name evidence="1" type="ORF">SNEC2469_LOCUS14139</name>
</gene>
<dbReference type="Proteomes" id="UP000601435">
    <property type="component" value="Unassembled WGS sequence"/>
</dbReference>
<dbReference type="EMBL" id="CAJNJA010022625">
    <property type="protein sequence ID" value="CAE7497006.1"/>
    <property type="molecule type" value="Genomic_DNA"/>
</dbReference>
<organism evidence="1 2">
    <name type="scientific">Symbiodinium necroappetens</name>
    <dbReference type="NCBI Taxonomy" id="1628268"/>
    <lineage>
        <taxon>Eukaryota</taxon>
        <taxon>Sar</taxon>
        <taxon>Alveolata</taxon>
        <taxon>Dinophyceae</taxon>
        <taxon>Suessiales</taxon>
        <taxon>Symbiodiniaceae</taxon>
        <taxon>Symbiodinium</taxon>
    </lineage>
</organism>
<evidence type="ECO:0000313" key="2">
    <source>
        <dbReference type="Proteomes" id="UP000601435"/>
    </source>
</evidence>
<accession>A0A812SV17</accession>
<keyword evidence="2" id="KW-1185">Reference proteome</keyword>
<reference evidence="1" key="1">
    <citation type="submission" date="2021-02" db="EMBL/GenBank/DDBJ databases">
        <authorList>
            <person name="Dougan E. K."/>
            <person name="Rhodes N."/>
            <person name="Thang M."/>
            <person name="Chan C."/>
        </authorList>
    </citation>
    <scope>NUCLEOTIDE SEQUENCE</scope>
</reference>
<proteinExistence type="predicted"/>
<protein>
    <submittedName>
        <fullName evidence="1">Uncharacterized protein</fullName>
    </submittedName>
</protein>
<name>A0A812SV17_9DINO</name>
<sequence>MGQMRTKLRKMVIPVGVLNTRTKFLHHVDQRTCILRKPDQWICKCGWRFMSSCKKTFSLMTMSSLKGQPFVIIVSEAGIEKAKVVTVVLAGLGGIAWSKESWLYT</sequence>
<dbReference type="AlphaFoldDB" id="A0A812SV17"/>
<evidence type="ECO:0000313" key="1">
    <source>
        <dbReference type="EMBL" id="CAE7497006.1"/>
    </source>
</evidence>